<feature type="non-terminal residue" evidence="1">
    <location>
        <position position="1"/>
    </location>
</feature>
<name>A0A4Y2MG08_ARAVE</name>
<keyword evidence="2" id="KW-1185">Reference proteome</keyword>
<protein>
    <submittedName>
        <fullName evidence="1">Uncharacterized protein</fullName>
    </submittedName>
</protein>
<dbReference type="AlphaFoldDB" id="A0A4Y2MG08"/>
<accession>A0A4Y2MG08</accession>
<reference evidence="1 2" key="1">
    <citation type="journal article" date="2019" name="Sci. Rep.">
        <title>Orb-weaving spider Araneus ventricosus genome elucidates the spidroin gene catalogue.</title>
        <authorList>
            <person name="Kono N."/>
            <person name="Nakamura H."/>
            <person name="Ohtoshi R."/>
            <person name="Moran D.A.P."/>
            <person name="Shinohara A."/>
            <person name="Yoshida Y."/>
            <person name="Fujiwara M."/>
            <person name="Mori M."/>
            <person name="Tomita M."/>
            <person name="Arakawa K."/>
        </authorList>
    </citation>
    <scope>NUCLEOTIDE SEQUENCE [LARGE SCALE GENOMIC DNA]</scope>
</reference>
<gene>
    <name evidence="1" type="ORF">AVEN_60720_1</name>
</gene>
<proteinExistence type="predicted"/>
<evidence type="ECO:0000313" key="1">
    <source>
        <dbReference type="EMBL" id="GBN25529.1"/>
    </source>
</evidence>
<evidence type="ECO:0000313" key="2">
    <source>
        <dbReference type="Proteomes" id="UP000499080"/>
    </source>
</evidence>
<sequence>VVCPVVPKNSLGALKCSVFRPGAKWAIVALGSILGVAMEAKYQSDVQNRRQNINVQGSISTVESPYSEFLLITKFLSEC</sequence>
<dbReference type="Proteomes" id="UP000499080">
    <property type="component" value="Unassembled WGS sequence"/>
</dbReference>
<organism evidence="1 2">
    <name type="scientific">Araneus ventricosus</name>
    <name type="common">Orbweaver spider</name>
    <name type="synonym">Epeira ventricosa</name>
    <dbReference type="NCBI Taxonomy" id="182803"/>
    <lineage>
        <taxon>Eukaryota</taxon>
        <taxon>Metazoa</taxon>
        <taxon>Ecdysozoa</taxon>
        <taxon>Arthropoda</taxon>
        <taxon>Chelicerata</taxon>
        <taxon>Arachnida</taxon>
        <taxon>Araneae</taxon>
        <taxon>Araneomorphae</taxon>
        <taxon>Entelegynae</taxon>
        <taxon>Araneoidea</taxon>
        <taxon>Araneidae</taxon>
        <taxon>Araneus</taxon>
    </lineage>
</organism>
<comment type="caution">
    <text evidence="1">The sequence shown here is derived from an EMBL/GenBank/DDBJ whole genome shotgun (WGS) entry which is preliminary data.</text>
</comment>
<dbReference type="EMBL" id="BGPR01281787">
    <property type="protein sequence ID" value="GBN25529.1"/>
    <property type="molecule type" value="Genomic_DNA"/>
</dbReference>